<evidence type="ECO:0000313" key="2">
    <source>
        <dbReference type="EMBL" id="EGB03760.1"/>
    </source>
</evidence>
<organism evidence="3">
    <name type="scientific">Aureococcus anophagefferens</name>
    <name type="common">Harmful bloom alga</name>
    <dbReference type="NCBI Taxonomy" id="44056"/>
    <lineage>
        <taxon>Eukaryota</taxon>
        <taxon>Sar</taxon>
        <taxon>Stramenopiles</taxon>
        <taxon>Ochrophyta</taxon>
        <taxon>Pelagophyceae</taxon>
        <taxon>Pelagomonadales</taxon>
        <taxon>Pelagomonadaceae</taxon>
        <taxon>Aureococcus</taxon>
    </lineage>
</organism>
<dbReference type="InParanoid" id="F0YMB2"/>
<dbReference type="InterPro" id="IPR029063">
    <property type="entry name" value="SAM-dependent_MTases_sf"/>
</dbReference>
<feature type="signal peptide" evidence="1">
    <location>
        <begin position="1"/>
        <end position="18"/>
    </location>
</feature>
<gene>
    <name evidence="2" type="ORF">AURANDRAFT_67762</name>
</gene>
<proteinExistence type="predicted"/>
<dbReference type="Proteomes" id="UP000002729">
    <property type="component" value="Unassembled WGS sequence"/>
</dbReference>
<dbReference type="GeneID" id="20226430"/>
<dbReference type="RefSeq" id="XP_009041545.1">
    <property type="nucleotide sequence ID" value="XM_009043297.1"/>
</dbReference>
<dbReference type="eggNOG" id="ENOG502T00N">
    <property type="taxonomic scope" value="Eukaryota"/>
</dbReference>
<name>F0YMB2_AURAN</name>
<evidence type="ECO:0000256" key="1">
    <source>
        <dbReference type="SAM" id="SignalP"/>
    </source>
</evidence>
<dbReference type="OrthoDB" id="2153793at2759"/>
<reference evidence="2 3" key="1">
    <citation type="journal article" date="2011" name="Proc. Natl. Acad. Sci. U.S.A.">
        <title>Niche of harmful alga Aureococcus anophagefferens revealed through ecogenomics.</title>
        <authorList>
            <person name="Gobler C.J."/>
            <person name="Berry D.L."/>
            <person name="Dyhrman S.T."/>
            <person name="Wilhelm S.W."/>
            <person name="Salamov A."/>
            <person name="Lobanov A.V."/>
            <person name="Zhang Y."/>
            <person name="Collier J.L."/>
            <person name="Wurch L.L."/>
            <person name="Kustka A.B."/>
            <person name="Dill B.D."/>
            <person name="Shah M."/>
            <person name="VerBerkmoes N.C."/>
            <person name="Kuo A."/>
            <person name="Terry A."/>
            <person name="Pangilinan J."/>
            <person name="Lindquist E.A."/>
            <person name="Lucas S."/>
            <person name="Paulsen I.T."/>
            <person name="Hattenrath-Lehmann T.K."/>
            <person name="Talmage S.C."/>
            <person name="Walker E.A."/>
            <person name="Koch F."/>
            <person name="Burson A.M."/>
            <person name="Marcoval M.A."/>
            <person name="Tang Y.Z."/>
            <person name="Lecleir G.R."/>
            <person name="Coyne K.J."/>
            <person name="Berg G.M."/>
            <person name="Bertrand E.M."/>
            <person name="Saito M.A."/>
            <person name="Gladyshev V.N."/>
            <person name="Grigoriev I.V."/>
        </authorList>
    </citation>
    <scope>NUCLEOTIDE SEQUENCE [LARGE SCALE GENOMIC DNA]</scope>
    <source>
        <strain evidence="3">CCMP 1984</strain>
    </source>
</reference>
<dbReference type="KEGG" id="aaf:AURANDRAFT_67762"/>
<dbReference type="AlphaFoldDB" id="F0YMB2"/>
<feature type="chain" id="PRO_5003264784" description="Exostosin GT47 domain-containing protein" evidence="1">
    <location>
        <begin position="19"/>
        <end position="668"/>
    </location>
</feature>
<accession>F0YMB2</accession>
<protein>
    <recommendedName>
        <fullName evidence="4">Exostosin GT47 domain-containing protein</fullName>
    </recommendedName>
</protein>
<dbReference type="Gene3D" id="3.40.50.150">
    <property type="entry name" value="Vaccinia Virus protein VP39"/>
    <property type="match status" value="1"/>
</dbReference>
<keyword evidence="3" id="KW-1185">Reference proteome</keyword>
<dbReference type="EMBL" id="GL833162">
    <property type="protein sequence ID" value="EGB03760.1"/>
    <property type="molecule type" value="Genomic_DNA"/>
</dbReference>
<sequence length="668" mass="74270">MAGRALAALLLCAARCAGAGVDISFEVNNLPVFEHFADPLRALRAWMRVLRPGGALFLSVPWAPNTYDRNVPVSTIYDLALAYDDDADGAVLAPEAERYWRTRVETYDRLVDRENCPFLPAYSSASLAVRDDAAARQFLESWYAERCGAEDQVALWDAAVAAFAARGCVASTTDDIFSPPSGYTFPYEDLLESPRRKTAFGKWAVDETCVRNASAVSLMPPGRRGARLFDSRAACERVDCLFVRLDYSDERRIHRHRPASREWFRTMTHLLAAKNEETTHLLKVYDAPPAPVPDAPTSPNEFNLSEKLRNWSPGDLDWRALHTTRHLRVGVPDFGVASLCDWIIFRENGTCGFRTYLVRRRRVPRTVWLGNRNFYGGDAIRVFADRVLPRLTRPVVLYSGSEDSTLPLQVDARFGPNDDASVLEVLNSPLVERWVVENLVTGGVDWPHPEKMVPLPVGFVLMTATQRARTLELLGRARTAPKDLRVACAARIRAGPQWEPRRRVARLCAQNWSAFAAVPPPEARTGDGAHPGALPSTLRWAAWLEAHAFVLCVEGGGVDPAPKAFEAVAVGSVPVVRRSDLDAAYRELGAAFVEEWEALTETALARWWASRRRRADEALALDFWWRYSLRGAAAARDVLARPPAAFACADGPCFEDQACRPAFVGARL</sequence>
<evidence type="ECO:0000313" key="3">
    <source>
        <dbReference type="Proteomes" id="UP000002729"/>
    </source>
</evidence>
<dbReference type="SUPFAM" id="SSF53335">
    <property type="entry name" value="S-adenosyl-L-methionine-dependent methyltransferases"/>
    <property type="match status" value="1"/>
</dbReference>
<keyword evidence="1" id="KW-0732">Signal</keyword>
<evidence type="ECO:0008006" key="4">
    <source>
        <dbReference type="Google" id="ProtNLM"/>
    </source>
</evidence>